<dbReference type="GO" id="GO:0005886">
    <property type="term" value="C:plasma membrane"/>
    <property type="evidence" value="ECO:0007669"/>
    <property type="project" value="UniProtKB-SubCell"/>
</dbReference>
<reference evidence="11 13" key="1">
    <citation type="submission" date="2016-06" db="EMBL/GenBank/DDBJ databases">
        <authorList>
            <person name="Kjaerup R.B."/>
            <person name="Dalgaard T.S."/>
            <person name="Juul-Madsen H.R."/>
        </authorList>
    </citation>
    <scope>NUCLEOTIDE SEQUENCE [LARGE SCALE GENOMIC DNA]</scope>
    <source>
        <strain evidence="11">Orrdi1</strain>
    </source>
</reference>
<evidence type="ECO:0000256" key="9">
    <source>
        <dbReference type="ARBA" id="ARBA00061532"/>
    </source>
</evidence>
<feature type="transmembrane region" description="Helical" evidence="10">
    <location>
        <begin position="21"/>
        <end position="38"/>
    </location>
</feature>
<comment type="subcellular location">
    <subcellularLocation>
        <location evidence="1">Cell membrane</location>
        <topology evidence="1">Multi-pass membrane protein</topology>
    </subcellularLocation>
</comment>
<dbReference type="InterPro" id="IPR051050">
    <property type="entry name" value="Lipid_II_flippase_MurJ/MviN"/>
</dbReference>
<feature type="transmembrane region" description="Helical" evidence="10">
    <location>
        <begin position="323"/>
        <end position="347"/>
    </location>
</feature>
<feature type="transmembrane region" description="Helical" evidence="10">
    <location>
        <begin position="418"/>
        <end position="438"/>
    </location>
</feature>
<feature type="transmembrane region" description="Helical" evidence="10">
    <location>
        <begin position="103"/>
        <end position="122"/>
    </location>
</feature>
<feature type="transmembrane region" description="Helical" evidence="10">
    <location>
        <begin position="197"/>
        <end position="217"/>
    </location>
</feature>
<evidence type="ECO:0000256" key="1">
    <source>
        <dbReference type="ARBA" id="ARBA00004651"/>
    </source>
</evidence>
<dbReference type="EC" id="5.1.3.2" evidence="11"/>
<evidence type="ECO:0000256" key="3">
    <source>
        <dbReference type="ARBA" id="ARBA00022692"/>
    </source>
</evidence>
<dbReference type="InterPro" id="IPR004268">
    <property type="entry name" value="MurJ"/>
</dbReference>
<dbReference type="GO" id="GO:0015648">
    <property type="term" value="F:lipid-linked peptidoglycan transporter activity"/>
    <property type="evidence" value="ECO:0007669"/>
    <property type="project" value="TreeGrafter"/>
</dbReference>
<keyword evidence="7 10" id="KW-0472">Membrane</keyword>
<gene>
    <name evidence="11" type="ORF">ODI_01497</name>
    <name evidence="12" type="ORF">ODI_R3768</name>
</gene>
<keyword evidence="5" id="KW-0573">Peptidoglycan synthesis</keyword>
<dbReference type="PANTHER" id="PTHR47019">
    <property type="entry name" value="LIPID II FLIPPASE MURJ"/>
    <property type="match status" value="1"/>
</dbReference>
<feature type="transmembrane region" description="Helical" evidence="10">
    <location>
        <begin position="277"/>
        <end position="302"/>
    </location>
</feature>
<keyword evidence="3 10" id="KW-0812">Transmembrane</keyword>
<evidence type="ECO:0000256" key="6">
    <source>
        <dbReference type="ARBA" id="ARBA00022989"/>
    </source>
</evidence>
<dbReference type="STRING" id="1851544.ODI_01497"/>
<feature type="transmembrane region" description="Helical" evidence="10">
    <location>
        <begin position="142"/>
        <end position="160"/>
    </location>
</feature>
<dbReference type="GO" id="GO:0008360">
    <property type="term" value="P:regulation of cell shape"/>
    <property type="evidence" value="ECO:0007669"/>
    <property type="project" value="UniProtKB-KW"/>
</dbReference>
<dbReference type="AlphaFoldDB" id="A0A1C3K2Z9"/>
<keyword evidence="2" id="KW-1003">Cell membrane</keyword>
<dbReference type="EMBL" id="FLRC01000022">
    <property type="protein sequence ID" value="SBT25870.1"/>
    <property type="molecule type" value="Genomic_DNA"/>
</dbReference>
<feature type="transmembrane region" description="Helical" evidence="10">
    <location>
        <begin position="172"/>
        <end position="191"/>
    </location>
</feature>
<proteinExistence type="inferred from homology"/>
<evidence type="ECO:0000313" key="12">
    <source>
        <dbReference type="EMBL" id="SOE51897.1"/>
    </source>
</evidence>
<evidence type="ECO:0000313" key="11">
    <source>
        <dbReference type="EMBL" id="SBT25870.1"/>
    </source>
</evidence>
<name>A0A1C3K2Z9_9BURK</name>
<keyword evidence="11" id="KW-0413">Isomerase</keyword>
<evidence type="ECO:0000313" key="13">
    <source>
        <dbReference type="Proteomes" id="UP000078558"/>
    </source>
</evidence>
<evidence type="ECO:0000256" key="2">
    <source>
        <dbReference type="ARBA" id="ARBA00022475"/>
    </source>
</evidence>
<evidence type="ECO:0000256" key="5">
    <source>
        <dbReference type="ARBA" id="ARBA00022984"/>
    </source>
</evidence>
<dbReference type="Proteomes" id="UP000078558">
    <property type="component" value="Chromosome I"/>
</dbReference>
<evidence type="ECO:0000256" key="10">
    <source>
        <dbReference type="SAM" id="Phobius"/>
    </source>
</evidence>
<dbReference type="EMBL" id="LT907988">
    <property type="protein sequence ID" value="SOE51897.1"/>
    <property type="molecule type" value="Genomic_DNA"/>
</dbReference>
<comment type="function">
    <text evidence="8">Involved in peptidoglycan biosynthesis. Transports lipid-linked peptidoglycan precursors from the inner to the outer leaflet of the cytoplasmic membrane.</text>
</comment>
<accession>A0A1C3K2Z9</accession>
<dbReference type="GO" id="GO:0009252">
    <property type="term" value="P:peptidoglycan biosynthetic process"/>
    <property type="evidence" value="ECO:0007669"/>
    <property type="project" value="UniProtKB-KW"/>
</dbReference>
<protein>
    <submittedName>
        <fullName evidence="11">UDP-glucose 4-epimerase</fullName>
        <ecNumber evidence="11">5.1.3.2</ecNumber>
    </submittedName>
</protein>
<evidence type="ECO:0000256" key="8">
    <source>
        <dbReference type="ARBA" id="ARBA00060041"/>
    </source>
</evidence>
<dbReference type="KEGG" id="odi:ODI_R3768"/>
<feature type="transmembrane region" description="Helical" evidence="10">
    <location>
        <begin position="367"/>
        <end position="385"/>
    </location>
</feature>
<reference evidence="12 13" key="2">
    <citation type="submission" date="2017-08" db="EMBL/GenBank/DDBJ databases">
        <authorList>
            <person name="de Groot N.N."/>
        </authorList>
    </citation>
    <scope>NUCLEOTIDE SEQUENCE [LARGE SCALE GENOMIC DNA]</scope>
    <source>
        <strain evidence="12">Orrdi1</strain>
    </source>
</reference>
<dbReference type="Pfam" id="PF03023">
    <property type="entry name" value="MurJ"/>
    <property type="match status" value="1"/>
</dbReference>
<evidence type="ECO:0000256" key="7">
    <source>
        <dbReference type="ARBA" id="ARBA00023136"/>
    </source>
</evidence>
<dbReference type="GO" id="GO:0003978">
    <property type="term" value="F:UDP-glucose 4-epimerase activity"/>
    <property type="evidence" value="ECO:0007669"/>
    <property type="project" value="UniProtKB-EC"/>
</dbReference>
<comment type="similarity">
    <text evidence="9">Belongs to the MurJ/MviN family.</text>
</comment>
<dbReference type="RefSeq" id="WP_067754588.1">
    <property type="nucleotide sequence ID" value="NZ_LT907988.1"/>
</dbReference>
<feature type="transmembrane region" description="Helical" evidence="10">
    <location>
        <begin position="58"/>
        <end position="83"/>
    </location>
</feature>
<dbReference type="PANTHER" id="PTHR47019:SF1">
    <property type="entry name" value="LIPID II FLIPPASE MURJ"/>
    <property type="match status" value="1"/>
</dbReference>
<dbReference type="OrthoDB" id="9804143at2"/>
<sequence length="463" mass="49120">MKALRERYARLHPDHRRIASGAARVAIFLLLGKAAGAFKEMAVAYRYGVSDAVDAYQFTLTMATWLPVTAVGVLSVVLIPVLVRVNRGDAEGRARFLGELQMVSLLLAGALGVLTWLAWPLVLQIVGAGLSDTVREMSRQLLWAFAPVAAFTLLAGISAARLRARERHVNTLLDSVPAVAVLGWVMLAYSAEGVGPLLWGTLVGFAVQAAWLAWLAARADGGVWGLPRPGLRSEHWPELVKAAGVMLIGQVAMSFVGPIDQYTAANLGQNANATLGYAARLLSLILGIGAVSVGRAALPVLADVQSRGDGELARSMALKWSMLMILAGAVAVALGWVLAPWGVAFLFERGAFTAEDTQAVAHVLRWGLLQLPFYFGVLVLVQLLASQNRYRIMAAIAVANFGVKALLNPVLAPMMGTAGIMLATSIMYLLSYVCYVMAALRRPPAKPAAASATDADGASGERA</sequence>
<keyword evidence="6 10" id="KW-1133">Transmembrane helix</keyword>
<keyword evidence="13" id="KW-1185">Reference proteome</keyword>
<dbReference type="GO" id="GO:0034204">
    <property type="term" value="P:lipid translocation"/>
    <property type="evidence" value="ECO:0007669"/>
    <property type="project" value="TreeGrafter"/>
</dbReference>
<organism evidence="11 13">
    <name type="scientific">Orrella dioscoreae</name>
    <dbReference type="NCBI Taxonomy" id="1851544"/>
    <lineage>
        <taxon>Bacteria</taxon>
        <taxon>Pseudomonadati</taxon>
        <taxon>Pseudomonadota</taxon>
        <taxon>Betaproteobacteria</taxon>
        <taxon>Burkholderiales</taxon>
        <taxon>Alcaligenaceae</taxon>
        <taxon>Orrella</taxon>
    </lineage>
</organism>
<evidence type="ECO:0000256" key="4">
    <source>
        <dbReference type="ARBA" id="ARBA00022960"/>
    </source>
</evidence>
<keyword evidence="4" id="KW-0133">Cell shape</keyword>